<evidence type="ECO:0000259" key="3">
    <source>
        <dbReference type="SMART" id="SM00829"/>
    </source>
</evidence>
<dbReference type="InterPro" id="IPR013154">
    <property type="entry name" value="ADH-like_N"/>
</dbReference>
<evidence type="ECO:0000313" key="4">
    <source>
        <dbReference type="EMBL" id="MBU3076930.1"/>
    </source>
</evidence>
<dbReference type="InterPro" id="IPR013149">
    <property type="entry name" value="ADH-like_C"/>
</dbReference>
<name>A0ABS6BI86_9SPHN</name>
<accession>A0ABS6BI86</accession>
<evidence type="ECO:0000313" key="5">
    <source>
        <dbReference type="Proteomes" id="UP000776276"/>
    </source>
</evidence>
<reference evidence="4 5" key="1">
    <citation type="submission" date="2021-06" db="EMBL/GenBank/DDBJ databases">
        <title>Sphingomonas sp. XMGL2, whole genome shotgun sequencing project.</title>
        <authorList>
            <person name="Zhao G."/>
            <person name="Shen L."/>
        </authorList>
    </citation>
    <scope>NUCLEOTIDE SEQUENCE [LARGE SCALE GENOMIC DNA]</scope>
    <source>
        <strain evidence="4 5">XMGL2</strain>
    </source>
</reference>
<dbReference type="SMART" id="SM00829">
    <property type="entry name" value="PKS_ER"/>
    <property type="match status" value="1"/>
</dbReference>
<dbReference type="Pfam" id="PF08240">
    <property type="entry name" value="ADH_N"/>
    <property type="match status" value="1"/>
</dbReference>
<dbReference type="PROSITE" id="PS01162">
    <property type="entry name" value="QOR_ZETA_CRYSTAL"/>
    <property type="match status" value="1"/>
</dbReference>
<gene>
    <name evidence="4" type="ORF">KOF26_03540</name>
</gene>
<dbReference type="Proteomes" id="UP000776276">
    <property type="component" value="Unassembled WGS sequence"/>
</dbReference>
<proteinExistence type="predicted"/>
<comment type="caution">
    <text evidence="4">The sequence shown here is derived from an EMBL/GenBank/DDBJ whole genome shotgun (WGS) entry which is preliminary data.</text>
</comment>
<dbReference type="PANTHER" id="PTHR48106:SF13">
    <property type="entry name" value="QUINONE OXIDOREDUCTASE-RELATED"/>
    <property type="match status" value="1"/>
</dbReference>
<dbReference type="InterPro" id="IPR020843">
    <property type="entry name" value="ER"/>
</dbReference>
<keyword evidence="2" id="KW-0560">Oxidoreductase</keyword>
<dbReference type="InterPro" id="IPR047618">
    <property type="entry name" value="QOR-like"/>
</dbReference>
<dbReference type="EMBL" id="JAHKRT010000002">
    <property type="protein sequence ID" value="MBU3076930.1"/>
    <property type="molecule type" value="Genomic_DNA"/>
</dbReference>
<dbReference type="CDD" id="cd05286">
    <property type="entry name" value="QOR2"/>
    <property type="match status" value="1"/>
</dbReference>
<feature type="domain" description="Enoyl reductase (ER)" evidence="3">
    <location>
        <begin position="13"/>
        <end position="326"/>
    </location>
</feature>
<keyword evidence="5" id="KW-1185">Reference proteome</keyword>
<dbReference type="RefSeq" id="WP_216320252.1">
    <property type="nucleotide sequence ID" value="NZ_JAHKRT010000002.1"/>
</dbReference>
<evidence type="ECO:0000256" key="1">
    <source>
        <dbReference type="ARBA" id="ARBA00022857"/>
    </source>
</evidence>
<keyword evidence="1" id="KW-0521">NADP</keyword>
<protein>
    <submittedName>
        <fullName evidence="4">Quinone oxidoreductase</fullName>
    </submittedName>
</protein>
<dbReference type="InterPro" id="IPR002364">
    <property type="entry name" value="Quin_OxRdtase/zeta-crystal_CS"/>
</dbReference>
<dbReference type="Pfam" id="PF00107">
    <property type="entry name" value="ADH_zinc_N"/>
    <property type="match status" value="1"/>
</dbReference>
<organism evidence="4 5">
    <name type="scientific">Sphingomonas quercus</name>
    <dbReference type="NCBI Taxonomy" id="2842451"/>
    <lineage>
        <taxon>Bacteria</taxon>
        <taxon>Pseudomonadati</taxon>
        <taxon>Pseudomonadota</taxon>
        <taxon>Alphaproteobacteria</taxon>
        <taxon>Sphingomonadales</taxon>
        <taxon>Sphingomonadaceae</taxon>
        <taxon>Sphingomonas</taxon>
    </lineage>
</organism>
<sequence length="328" mass="33663">MNDGLRIIVRTIGGPEALETERFDPASLVPGAGEVLVAHRAIGVNFIDTYQRSGLYPMSPPFTPGSEAAGEIVAVGAEVSGFAAGDRVAWFTGGPGGYASHRLVKADTLVPLADGISFETAAAAMLKAATAEMLIEQIAHTRPGQSVLVHAAAGGVGGIAVQWLKAIGARVIAHAGSPEKAAIARDLGADEALSCPLDQLAEAVRGLTGGAGVATVFDGVGAASFTASLDSLAKRGLMITYGNASGPVPPFSPLELTRRGSLFLTRPTLGNYVDTPESMRASAARLFEMIGSGKVTVPIGLSMPLEEAAEVHRRLESRSTTGSIVLLP</sequence>
<dbReference type="PANTHER" id="PTHR48106">
    <property type="entry name" value="QUINONE OXIDOREDUCTASE PIG3-RELATED"/>
    <property type="match status" value="1"/>
</dbReference>
<evidence type="ECO:0000256" key="2">
    <source>
        <dbReference type="ARBA" id="ARBA00023002"/>
    </source>
</evidence>